<dbReference type="Pfam" id="PF13583">
    <property type="entry name" value="Reprolysin_4"/>
    <property type="match status" value="1"/>
</dbReference>
<reference evidence="6" key="1">
    <citation type="submission" date="2016-10" db="EMBL/GenBank/DDBJ databases">
        <authorList>
            <person name="Varghese N."/>
            <person name="Submissions S."/>
        </authorList>
    </citation>
    <scope>NUCLEOTIDE SEQUENCE [LARGE SCALE GENOMIC DNA]</scope>
    <source>
        <strain evidence="6">DSM 25730</strain>
    </source>
</reference>
<dbReference type="InterPro" id="IPR002884">
    <property type="entry name" value="P_dom"/>
</dbReference>
<evidence type="ECO:0000259" key="4">
    <source>
        <dbReference type="PROSITE" id="PS51829"/>
    </source>
</evidence>
<dbReference type="OrthoDB" id="9792152at2"/>
<organism evidence="5 6">
    <name type="scientific">Algibacter pectinivorans</name>
    <dbReference type="NCBI Taxonomy" id="870482"/>
    <lineage>
        <taxon>Bacteria</taxon>
        <taxon>Pseudomonadati</taxon>
        <taxon>Bacteroidota</taxon>
        <taxon>Flavobacteriia</taxon>
        <taxon>Flavobacteriales</taxon>
        <taxon>Flavobacteriaceae</taxon>
        <taxon>Algibacter</taxon>
    </lineage>
</organism>
<proteinExistence type="predicted"/>
<accession>A0A1I1QUZ1</accession>
<evidence type="ECO:0000256" key="3">
    <source>
        <dbReference type="ARBA" id="ARBA00022801"/>
    </source>
</evidence>
<dbReference type="Gene3D" id="2.60.120.260">
    <property type="entry name" value="Galactose-binding domain-like"/>
    <property type="match status" value="1"/>
</dbReference>
<evidence type="ECO:0000313" key="5">
    <source>
        <dbReference type="EMBL" id="SFD25964.1"/>
    </source>
</evidence>
<keyword evidence="2" id="KW-0732">Signal</keyword>
<dbReference type="GO" id="GO:0004252">
    <property type="term" value="F:serine-type endopeptidase activity"/>
    <property type="evidence" value="ECO:0007669"/>
    <property type="project" value="InterPro"/>
</dbReference>
<evidence type="ECO:0000313" key="6">
    <source>
        <dbReference type="Proteomes" id="UP000199439"/>
    </source>
</evidence>
<dbReference type="AlphaFoldDB" id="A0A1I1QUZ1"/>
<dbReference type="Gene3D" id="3.40.390.10">
    <property type="entry name" value="Collagenase (Catalytic Domain)"/>
    <property type="match status" value="1"/>
</dbReference>
<dbReference type="PROSITE" id="PS51829">
    <property type="entry name" value="P_HOMO_B"/>
    <property type="match status" value="1"/>
</dbReference>
<dbReference type="GO" id="GO:0008237">
    <property type="term" value="F:metallopeptidase activity"/>
    <property type="evidence" value="ECO:0007669"/>
    <property type="project" value="InterPro"/>
</dbReference>
<dbReference type="InterPro" id="IPR008979">
    <property type="entry name" value="Galactose-bd-like_sf"/>
</dbReference>
<keyword evidence="3" id="KW-0378">Hydrolase</keyword>
<protein>
    <submittedName>
        <fullName evidence="5">Por secretion system C-terminal sorting domain-containing protein</fullName>
    </submittedName>
</protein>
<dbReference type="SUPFAM" id="SSF49785">
    <property type="entry name" value="Galactose-binding domain-like"/>
    <property type="match status" value="1"/>
</dbReference>
<evidence type="ECO:0000256" key="2">
    <source>
        <dbReference type="ARBA" id="ARBA00022729"/>
    </source>
</evidence>
<dbReference type="RefSeq" id="WP_092852440.1">
    <property type="nucleotide sequence ID" value="NZ_FOMI01000007.1"/>
</dbReference>
<dbReference type="SUPFAM" id="SSF55486">
    <property type="entry name" value="Metalloproteases ('zincins'), catalytic domain"/>
    <property type="match status" value="1"/>
</dbReference>
<dbReference type="Proteomes" id="UP000199439">
    <property type="component" value="Unassembled WGS sequence"/>
</dbReference>
<dbReference type="Pfam" id="PF18962">
    <property type="entry name" value="Por_Secre_tail"/>
    <property type="match status" value="1"/>
</dbReference>
<dbReference type="GO" id="GO:0006508">
    <property type="term" value="P:proteolysis"/>
    <property type="evidence" value="ECO:0007669"/>
    <property type="project" value="UniProtKB-KW"/>
</dbReference>
<dbReference type="Pfam" id="PF01483">
    <property type="entry name" value="P_proprotein"/>
    <property type="match status" value="1"/>
</dbReference>
<keyword evidence="1" id="KW-0645">Protease</keyword>
<keyword evidence="6" id="KW-1185">Reference proteome</keyword>
<dbReference type="InterPro" id="IPR024079">
    <property type="entry name" value="MetalloPept_cat_dom_sf"/>
</dbReference>
<name>A0A1I1QUZ1_9FLAO</name>
<feature type="domain" description="P/Homo B" evidence="4">
    <location>
        <begin position="625"/>
        <end position="780"/>
    </location>
</feature>
<sequence>MKLNFHFVISIFIALCFFKVTGQNNLYFKLETKEKNSKIATYSYSYYELNAALNSQNINTQPRIIHFPNAVGKLERFKITELSIMPNSMQKKYPQIKSYVGYSIDNPSNYLRFSLSPYKGLSGILLGNNLSAFYQTDSELKNKLYILNPKTNNIFSPFSCKTSAINNYSKENAIAKTNTSNKKTYTIAISTTGEYAAYHGNSIEEVNAAIVASLTNINAVFERDLNLSFVLSELNDSVIYLDKENDPYSNFSADYGDQLQQNLDATIGSSNYDLGHLLSAIGVEGRANCIGCICINNQKGRAYSSSNTPEGFYFDFSILAHEIGHQLGANHTWTSGGNERTGVQVEPGSGSTIMGYSGLAKSANIKLANDAYFHGISIEQIKNTINTSTCGTASTINDTNFTVNTPKNLILPIGTPFKLEALADNINNYSYCWEQINQDEAQTVYPNPNLGQSNAVLFRSFPPNKNPTRYFPNLKDLRFGLNKTQWEKIPLVSRTIDFRITVRDNNVLNQGTTFKDIKVTFDATYGPFEIINFANENLILEKNSEQTIKWHVNNTNKINGAETLNLLLSTNGGISYDEVIAKNISNNGSYTFKIPNVSSPKCRFMLEASNHNFFAINKKNIGINVGHFKNCTIFKSQENLNLELFDDAQNLPYTKTHSITIPDSVIISDINIGVNITHPKIGDLNITVTNPKGLEITLKTRRSCSDEKDLITTFNDEAINFNCLESDSNKHQKSLNDELKIFNNEEAQGTWTIKITDIGIENYGVLNSWFIELCTQEEKAIVFNDKDFKDFTVFPNPNNGSFHLKAKAIHPIKSLIVDIFSTGGQLIYSKVIPETTFLNQKFNDIRLQSGMYFLRITDSNTTYLKKIIVY</sequence>
<evidence type="ECO:0000256" key="1">
    <source>
        <dbReference type="ARBA" id="ARBA00022670"/>
    </source>
</evidence>
<dbReference type="InterPro" id="IPR026444">
    <property type="entry name" value="Secre_tail"/>
</dbReference>
<gene>
    <name evidence="5" type="ORF">SAMN04487987_107203</name>
</gene>
<dbReference type="STRING" id="870482.SAMN04487987_107203"/>
<dbReference type="NCBIfam" id="TIGR04183">
    <property type="entry name" value="Por_Secre_tail"/>
    <property type="match status" value="1"/>
</dbReference>
<dbReference type="EMBL" id="FOMI01000007">
    <property type="protein sequence ID" value="SFD25964.1"/>
    <property type="molecule type" value="Genomic_DNA"/>
</dbReference>